<reference evidence="1 2" key="2">
    <citation type="submission" date="2018-11" db="EMBL/GenBank/DDBJ databases">
        <authorList>
            <consortium name="Pathogen Informatics"/>
        </authorList>
    </citation>
    <scope>NUCLEOTIDE SEQUENCE [LARGE SCALE GENOMIC DNA]</scope>
</reference>
<evidence type="ECO:0000313" key="1">
    <source>
        <dbReference type="EMBL" id="VDO47447.1"/>
    </source>
</evidence>
<evidence type="ECO:0000313" key="3">
    <source>
        <dbReference type="WBParaSite" id="OFLC_0000667501-mRNA-1"/>
    </source>
</evidence>
<protein>
    <submittedName>
        <fullName evidence="3">Pathogenicity island protein</fullName>
    </submittedName>
</protein>
<dbReference type="AlphaFoldDB" id="A0A183HGR4"/>
<accession>A0A183HGR4</accession>
<dbReference type="Proteomes" id="UP000267606">
    <property type="component" value="Unassembled WGS sequence"/>
</dbReference>
<dbReference type="EMBL" id="UZAJ01006491">
    <property type="protein sequence ID" value="VDO47447.1"/>
    <property type="molecule type" value="Genomic_DNA"/>
</dbReference>
<sequence>MIIKGVSSINTQLSDVYELLKSDDLIPEISNDYDEAVYIILLKEQAQVDSSIIASYADSITDMQKTVKQMLSQLQA</sequence>
<reference evidence="3" key="1">
    <citation type="submission" date="2016-06" db="UniProtKB">
        <authorList>
            <consortium name="WormBaseParasite"/>
        </authorList>
    </citation>
    <scope>IDENTIFICATION</scope>
</reference>
<keyword evidence="2" id="KW-1185">Reference proteome</keyword>
<gene>
    <name evidence="1" type="ORF">OFLC_LOCUS6675</name>
</gene>
<name>A0A183HGR4_9BILA</name>
<evidence type="ECO:0000313" key="2">
    <source>
        <dbReference type="Proteomes" id="UP000267606"/>
    </source>
</evidence>
<dbReference type="WBParaSite" id="OFLC_0000667501-mRNA-1">
    <property type="protein sequence ID" value="OFLC_0000667501-mRNA-1"/>
    <property type="gene ID" value="OFLC_0000667501"/>
</dbReference>
<organism evidence="3">
    <name type="scientific">Onchocerca flexuosa</name>
    <dbReference type="NCBI Taxonomy" id="387005"/>
    <lineage>
        <taxon>Eukaryota</taxon>
        <taxon>Metazoa</taxon>
        <taxon>Ecdysozoa</taxon>
        <taxon>Nematoda</taxon>
        <taxon>Chromadorea</taxon>
        <taxon>Rhabditida</taxon>
        <taxon>Spirurina</taxon>
        <taxon>Spiruromorpha</taxon>
        <taxon>Filarioidea</taxon>
        <taxon>Onchocercidae</taxon>
        <taxon>Onchocerca</taxon>
    </lineage>
</organism>
<dbReference type="STRING" id="387005.A0A183HGR4"/>
<proteinExistence type="predicted"/>